<dbReference type="GeneID" id="1465073"/>
<proteinExistence type="predicted"/>
<gene>
    <name evidence="2" type="ORF">HA333_02075</name>
</gene>
<reference evidence="2" key="1">
    <citation type="journal article" date="2020" name="bioRxiv">
        <title>A rank-normalized archaeal taxonomy based on genome phylogeny resolves widespread incomplete and uneven classifications.</title>
        <authorList>
            <person name="Rinke C."/>
            <person name="Chuvochina M."/>
            <person name="Mussig A.J."/>
            <person name="Chaumeil P.-A."/>
            <person name="Waite D.W."/>
            <person name="Whitman W.B."/>
            <person name="Parks D.H."/>
            <person name="Hugenholtz P."/>
        </authorList>
    </citation>
    <scope>NUCLEOTIDE SEQUENCE</scope>
    <source>
        <strain evidence="2">UBA8839</strain>
    </source>
</reference>
<accession>A0A832SXQ8</accession>
<organism evidence="2 3">
    <name type="scientific">Pyrobaculum aerophilum</name>
    <dbReference type="NCBI Taxonomy" id="13773"/>
    <lineage>
        <taxon>Archaea</taxon>
        <taxon>Thermoproteota</taxon>
        <taxon>Thermoprotei</taxon>
        <taxon>Thermoproteales</taxon>
        <taxon>Thermoproteaceae</taxon>
        <taxon>Pyrobaculum</taxon>
    </lineage>
</organism>
<feature type="domain" description="Glycosyl transferase family 1" evidence="1">
    <location>
        <begin position="194"/>
        <end position="362"/>
    </location>
</feature>
<dbReference type="CDD" id="cd03801">
    <property type="entry name" value="GT4_PimA-like"/>
    <property type="match status" value="1"/>
</dbReference>
<name>A0A832SXQ8_9CREN</name>
<dbReference type="PANTHER" id="PTHR12526:SF622">
    <property type="entry name" value="GLYCOSYLTRANSFERASE (GROUP I)"/>
    <property type="match status" value="1"/>
</dbReference>
<sequence>MKAYVTRFNPLIFPRPIFLARAIRDLEIYMLGKNAISIKQIFHGEDRTGRVKSLIDLLRERDPFKFIEPCYRQNKWYDGLSLFLETKYVNFFRRLPTKNIILMNLIGAIGAKLANKNIVIDMMDYWHCDKMYATFNAIDYYALRNAKCIVVWSKAIYAFLRRYLRHQCIRYIPFGLDLTLSDPKKVSTKYFFEKYKNINSYIIIGYSGGGEWYHGVDKLIKAYSILEKKRRDTYLVLQTWGHAKRIEMLIRHYGLKRAVVLPPAPIFNDPLRMAFLKAANILVLTASKMPGVYLAERTTMYWYMGTGNAIVAEDTPGVRGVLQHLRTAYIVPFNDVKKLAYALDLLIDDSNLSHQLGQNARSELEEKYRWDGLLGEKARRFFREIFTD</sequence>
<keyword evidence="2" id="KW-0808">Transferase</keyword>
<dbReference type="AlphaFoldDB" id="A0A832SXQ8"/>
<dbReference type="EMBL" id="DUJP01000010">
    <property type="protein sequence ID" value="HII46277.1"/>
    <property type="molecule type" value="Genomic_DNA"/>
</dbReference>
<dbReference type="SUPFAM" id="SSF53756">
    <property type="entry name" value="UDP-Glycosyltransferase/glycogen phosphorylase"/>
    <property type="match status" value="1"/>
</dbReference>
<evidence type="ECO:0000259" key="1">
    <source>
        <dbReference type="Pfam" id="PF00534"/>
    </source>
</evidence>
<dbReference type="GO" id="GO:0016757">
    <property type="term" value="F:glycosyltransferase activity"/>
    <property type="evidence" value="ECO:0007669"/>
    <property type="project" value="InterPro"/>
</dbReference>
<protein>
    <submittedName>
        <fullName evidence="2">Glycosyltransferase</fullName>
    </submittedName>
</protein>
<dbReference type="RefSeq" id="WP_011007324.1">
    <property type="nucleotide sequence ID" value="NZ_DUJP01000010.1"/>
</dbReference>
<evidence type="ECO:0000313" key="3">
    <source>
        <dbReference type="Proteomes" id="UP000651120"/>
    </source>
</evidence>
<dbReference type="PANTHER" id="PTHR12526">
    <property type="entry name" value="GLYCOSYLTRANSFERASE"/>
    <property type="match status" value="1"/>
</dbReference>
<dbReference type="Proteomes" id="UP000651120">
    <property type="component" value="Unassembled WGS sequence"/>
</dbReference>
<dbReference type="OMA" id="ARCVIAW"/>
<dbReference type="Pfam" id="PF00534">
    <property type="entry name" value="Glycos_transf_1"/>
    <property type="match status" value="1"/>
</dbReference>
<comment type="caution">
    <text evidence="2">The sequence shown here is derived from an EMBL/GenBank/DDBJ whole genome shotgun (WGS) entry which is preliminary data.</text>
</comment>
<dbReference type="Gene3D" id="3.40.50.2000">
    <property type="entry name" value="Glycogen Phosphorylase B"/>
    <property type="match status" value="2"/>
</dbReference>
<evidence type="ECO:0000313" key="2">
    <source>
        <dbReference type="EMBL" id="HII46277.1"/>
    </source>
</evidence>
<dbReference type="InterPro" id="IPR001296">
    <property type="entry name" value="Glyco_trans_1"/>
</dbReference>